<dbReference type="GO" id="GO:0003964">
    <property type="term" value="F:RNA-directed DNA polymerase activity"/>
    <property type="evidence" value="ECO:0007669"/>
    <property type="project" value="UniProtKB-KW"/>
</dbReference>
<name>A0ABQ5EHZ6_9ASTR</name>
<gene>
    <name evidence="2" type="ORF">Tco_0976580</name>
</gene>
<sequence>MIRFRRRGRRDEGHSYCEGKREYKMPTNIKLYDGTTDPEDHLGRFASAANSSEWPMPVWCRMFQQTLDGPARGWFKRLPANSIGEWAYLREAFTTRYSVRKACFKEPHEITKIIRRANKSLSLFKERWTVETGFIMGVSEIMKISSFMDSLKCPELAKLFSDKAPTTVNGMMKRLVDFVRSEKAFAQTELP</sequence>
<feature type="domain" description="Retrotransposon gag" evidence="1">
    <location>
        <begin position="62"/>
        <end position="151"/>
    </location>
</feature>
<keyword evidence="2" id="KW-0695">RNA-directed DNA polymerase</keyword>
<organism evidence="2 3">
    <name type="scientific">Tanacetum coccineum</name>
    <dbReference type="NCBI Taxonomy" id="301880"/>
    <lineage>
        <taxon>Eukaryota</taxon>
        <taxon>Viridiplantae</taxon>
        <taxon>Streptophyta</taxon>
        <taxon>Embryophyta</taxon>
        <taxon>Tracheophyta</taxon>
        <taxon>Spermatophyta</taxon>
        <taxon>Magnoliopsida</taxon>
        <taxon>eudicotyledons</taxon>
        <taxon>Gunneridae</taxon>
        <taxon>Pentapetalae</taxon>
        <taxon>asterids</taxon>
        <taxon>campanulids</taxon>
        <taxon>Asterales</taxon>
        <taxon>Asteraceae</taxon>
        <taxon>Asteroideae</taxon>
        <taxon>Anthemideae</taxon>
        <taxon>Anthemidinae</taxon>
        <taxon>Tanacetum</taxon>
    </lineage>
</organism>
<dbReference type="EMBL" id="BQNB010016319">
    <property type="protein sequence ID" value="GJT50423.1"/>
    <property type="molecule type" value="Genomic_DNA"/>
</dbReference>
<evidence type="ECO:0000313" key="3">
    <source>
        <dbReference type="Proteomes" id="UP001151760"/>
    </source>
</evidence>
<keyword evidence="2" id="KW-0548">Nucleotidyltransferase</keyword>
<dbReference type="PANTHER" id="PTHR33223:SF11">
    <property type="entry name" value="ELEMENT PROTEIN, PUTATIVE-RELATED"/>
    <property type="match status" value="1"/>
</dbReference>
<dbReference type="Proteomes" id="UP001151760">
    <property type="component" value="Unassembled WGS sequence"/>
</dbReference>
<dbReference type="Pfam" id="PF03732">
    <property type="entry name" value="Retrotrans_gag"/>
    <property type="match status" value="1"/>
</dbReference>
<keyword evidence="3" id="KW-1185">Reference proteome</keyword>
<reference evidence="2" key="2">
    <citation type="submission" date="2022-01" db="EMBL/GenBank/DDBJ databases">
        <authorList>
            <person name="Yamashiro T."/>
            <person name="Shiraishi A."/>
            <person name="Satake H."/>
            <person name="Nakayama K."/>
        </authorList>
    </citation>
    <scope>NUCLEOTIDE SEQUENCE</scope>
</reference>
<keyword evidence="2" id="KW-0808">Transferase</keyword>
<evidence type="ECO:0000259" key="1">
    <source>
        <dbReference type="Pfam" id="PF03732"/>
    </source>
</evidence>
<reference evidence="2" key="1">
    <citation type="journal article" date="2022" name="Int. J. Mol. Sci.">
        <title>Draft Genome of Tanacetum Coccineum: Genomic Comparison of Closely Related Tanacetum-Family Plants.</title>
        <authorList>
            <person name="Yamashiro T."/>
            <person name="Shiraishi A."/>
            <person name="Nakayama K."/>
            <person name="Satake H."/>
        </authorList>
    </citation>
    <scope>NUCLEOTIDE SEQUENCE</scope>
</reference>
<dbReference type="PANTHER" id="PTHR33223">
    <property type="entry name" value="CCHC-TYPE DOMAIN-CONTAINING PROTEIN"/>
    <property type="match status" value="1"/>
</dbReference>
<dbReference type="InterPro" id="IPR005162">
    <property type="entry name" value="Retrotrans_gag_dom"/>
</dbReference>
<proteinExistence type="predicted"/>
<accession>A0ABQ5EHZ6</accession>
<protein>
    <submittedName>
        <fullName evidence="2">Reverse transcriptase domain-containing protein</fullName>
    </submittedName>
</protein>
<comment type="caution">
    <text evidence="2">The sequence shown here is derived from an EMBL/GenBank/DDBJ whole genome shotgun (WGS) entry which is preliminary data.</text>
</comment>
<evidence type="ECO:0000313" key="2">
    <source>
        <dbReference type="EMBL" id="GJT50423.1"/>
    </source>
</evidence>